<dbReference type="EMBL" id="CP052766">
    <property type="protein sequence ID" value="QJR80843.1"/>
    <property type="molecule type" value="Genomic_DNA"/>
</dbReference>
<sequence>MRDNMHNRFLNPPRQAKSGTARSNGLTIMGFMLFLTGVILFTIGLIDILIRIDSLRTAMYLLLGLGCYKVGHMMMRHCATLRVRPERRRHVVP</sequence>
<name>A0A6M4MCH6_9ALTE</name>
<gene>
    <name evidence="3" type="ORF">CA267_008640</name>
</gene>
<organism evidence="3 4">
    <name type="scientific">Alteromonas pelagimontana</name>
    <dbReference type="NCBI Taxonomy" id="1858656"/>
    <lineage>
        <taxon>Bacteria</taxon>
        <taxon>Pseudomonadati</taxon>
        <taxon>Pseudomonadota</taxon>
        <taxon>Gammaproteobacteria</taxon>
        <taxon>Alteromonadales</taxon>
        <taxon>Alteromonadaceae</taxon>
        <taxon>Alteromonas/Salinimonas group</taxon>
        <taxon>Alteromonas</taxon>
    </lineage>
</organism>
<protein>
    <submittedName>
        <fullName evidence="3">Uncharacterized protein</fullName>
    </submittedName>
</protein>
<feature type="region of interest" description="Disordered" evidence="1">
    <location>
        <begin position="1"/>
        <end position="21"/>
    </location>
</feature>
<keyword evidence="2" id="KW-1133">Transmembrane helix</keyword>
<dbReference type="OrthoDB" id="6336094at2"/>
<accession>A0A6M4MCH6</accession>
<keyword evidence="4" id="KW-1185">Reference proteome</keyword>
<reference evidence="4" key="1">
    <citation type="submission" date="2014-12" db="EMBL/GenBank/DDBJ databases">
        <title>Complete genome sequence of a multi-drug resistant Klebsiella pneumoniae.</title>
        <authorList>
            <person name="Hua X."/>
            <person name="Chen Q."/>
            <person name="Li X."/>
            <person name="Feng Y."/>
            <person name="Ruan Z."/>
            <person name="Yu Y."/>
        </authorList>
    </citation>
    <scope>NUCLEOTIDE SEQUENCE [LARGE SCALE GENOMIC DNA]</scope>
    <source>
        <strain evidence="4">5.12</strain>
    </source>
</reference>
<reference evidence="3 4" key="2">
    <citation type="submission" date="2020-04" db="EMBL/GenBank/DDBJ databases">
        <title>Complete genome sequence of Alteromonas pelagimontana 5.12T.</title>
        <authorList>
            <person name="Sinha R.K."/>
            <person name="Krishnan K.P."/>
            <person name="Kurian J.P."/>
        </authorList>
    </citation>
    <scope>NUCLEOTIDE SEQUENCE [LARGE SCALE GENOMIC DNA]</scope>
    <source>
        <strain evidence="3 4">5.12</strain>
    </source>
</reference>
<dbReference type="Proteomes" id="UP000219285">
    <property type="component" value="Chromosome"/>
</dbReference>
<evidence type="ECO:0000313" key="4">
    <source>
        <dbReference type="Proteomes" id="UP000219285"/>
    </source>
</evidence>
<feature type="transmembrane region" description="Helical" evidence="2">
    <location>
        <begin position="21"/>
        <end position="46"/>
    </location>
</feature>
<evidence type="ECO:0000256" key="1">
    <source>
        <dbReference type="SAM" id="MobiDB-lite"/>
    </source>
</evidence>
<evidence type="ECO:0000313" key="3">
    <source>
        <dbReference type="EMBL" id="QJR80843.1"/>
    </source>
</evidence>
<keyword evidence="2" id="KW-0472">Membrane</keyword>
<evidence type="ECO:0000256" key="2">
    <source>
        <dbReference type="SAM" id="Phobius"/>
    </source>
</evidence>
<dbReference type="AlphaFoldDB" id="A0A6M4MCH6"/>
<dbReference type="KEGG" id="apel:CA267_008640"/>
<keyword evidence="2" id="KW-0812">Transmembrane</keyword>
<proteinExistence type="predicted"/>